<feature type="domain" description="Peptidase M20 dimerisation" evidence="3">
    <location>
        <begin position="187"/>
        <end position="284"/>
    </location>
</feature>
<feature type="binding site" evidence="2">
    <location>
        <position position="166"/>
    </location>
    <ligand>
        <name>Mn(2+)</name>
        <dbReference type="ChEBI" id="CHEBI:29035"/>
        <label>2</label>
    </ligand>
</feature>
<dbReference type="CDD" id="cd03886">
    <property type="entry name" value="M20_Acy1"/>
    <property type="match status" value="1"/>
</dbReference>
<dbReference type="PANTHER" id="PTHR11014:SF63">
    <property type="entry name" value="METALLOPEPTIDASE, PUTATIVE (AFU_ORTHOLOGUE AFUA_6G09600)-RELATED"/>
    <property type="match status" value="1"/>
</dbReference>
<dbReference type="AlphaFoldDB" id="A0A2P8HW21"/>
<comment type="cofactor">
    <cofactor evidence="2">
        <name>Mn(2+)</name>
        <dbReference type="ChEBI" id="CHEBI:29035"/>
    </cofactor>
    <text evidence="2">The Mn(2+) ion enhances activity.</text>
</comment>
<dbReference type="GO" id="GO:0019877">
    <property type="term" value="P:diaminopimelate biosynthetic process"/>
    <property type="evidence" value="ECO:0007669"/>
    <property type="project" value="UniProtKB-ARBA"/>
</dbReference>
<dbReference type="EMBL" id="PYAV01000003">
    <property type="protein sequence ID" value="PSL50432.1"/>
    <property type="molecule type" value="Genomic_DNA"/>
</dbReference>
<accession>A0A2P8HW21</accession>
<dbReference type="PIRSF" id="PIRSF005962">
    <property type="entry name" value="Pept_M20D_amidohydro"/>
    <property type="match status" value="1"/>
</dbReference>
<dbReference type="InterPro" id="IPR002933">
    <property type="entry name" value="Peptidase_M20"/>
</dbReference>
<dbReference type="Proteomes" id="UP000242310">
    <property type="component" value="Unassembled WGS sequence"/>
</dbReference>
<dbReference type="FunFam" id="3.30.70.360:FF:000001">
    <property type="entry name" value="N-acetyldiaminopimelate deacetylase"/>
    <property type="match status" value="1"/>
</dbReference>
<evidence type="ECO:0000313" key="4">
    <source>
        <dbReference type="EMBL" id="PSL50432.1"/>
    </source>
</evidence>
<evidence type="ECO:0000259" key="3">
    <source>
        <dbReference type="Pfam" id="PF07687"/>
    </source>
</evidence>
<feature type="binding site" evidence="2">
    <location>
        <position position="102"/>
    </location>
    <ligand>
        <name>Mn(2+)</name>
        <dbReference type="ChEBI" id="CHEBI:29035"/>
        <label>2</label>
    </ligand>
</feature>
<reference evidence="4 5" key="1">
    <citation type="submission" date="2018-03" db="EMBL/GenBank/DDBJ databases">
        <title>Genomic Encyclopedia of Type Strains, Phase III (KMG-III): the genomes of soil and plant-associated and newly described type strains.</title>
        <authorList>
            <person name="Whitman W."/>
        </authorList>
    </citation>
    <scope>NUCLEOTIDE SEQUENCE [LARGE SCALE GENOMIC DNA]</scope>
    <source>
        <strain evidence="4 5">CGMCC 1.07653</strain>
    </source>
</reference>
<proteinExistence type="predicted"/>
<feature type="binding site" evidence="2">
    <location>
        <position position="138"/>
    </location>
    <ligand>
        <name>Mn(2+)</name>
        <dbReference type="ChEBI" id="CHEBI:29035"/>
        <label>2</label>
    </ligand>
</feature>
<dbReference type="SUPFAM" id="SSF55031">
    <property type="entry name" value="Bacterial exopeptidase dimerisation domain"/>
    <property type="match status" value="1"/>
</dbReference>
<dbReference type="OrthoDB" id="9776731at2"/>
<dbReference type="GO" id="GO:0046872">
    <property type="term" value="F:metal ion binding"/>
    <property type="evidence" value="ECO:0007669"/>
    <property type="project" value="UniProtKB-KW"/>
</dbReference>
<dbReference type="Gene3D" id="3.30.70.360">
    <property type="match status" value="1"/>
</dbReference>
<sequence length="401" mass="43697">MMFDSIDEGQLFQRARELRRHLHQYPELSGEERETAELVSRVLVDAGLEVTTGIGGYGVLGVLKGKQTSPVIALRADMDALPITEATGADFASTKQGVMHACGHDAHTAMLLTAAEELAKYKEEIDGTVLFVFQPAEEDAPVGGAAKMLEEGVFQMYPPDAVFAQHVWPDLPVGTFGVQSGPVMGNSDRFRIVINGAGGHASMPHQGVDAIVAATQITQALQTIVSRNTDPQDAAVITVGKLEAGERYNVIPREAVLEGTVRTLDDEVKENVKARFHQVVTSTAEALGTEASINYMDGYPATVNDPEFTDVIKNAITHSYGQEALPDVRPSLGGEDFGRFLQHYPGVYYWLGITDPSVKKPKPLHDPSFHIEEEALLYGVKQFMHTVEWSLDALQRKGENV</sequence>
<dbReference type="InterPro" id="IPR036264">
    <property type="entry name" value="Bact_exopeptidase_dim_dom"/>
</dbReference>
<organism evidence="4 5">
    <name type="scientific">Salsuginibacillus halophilus</name>
    <dbReference type="NCBI Taxonomy" id="517424"/>
    <lineage>
        <taxon>Bacteria</taxon>
        <taxon>Bacillati</taxon>
        <taxon>Bacillota</taxon>
        <taxon>Bacilli</taxon>
        <taxon>Bacillales</taxon>
        <taxon>Bacillaceae</taxon>
        <taxon>Salsuginibacillus</taxon>
    </lineage>
</organism>
<dbReference type="PANTHER" id="PTHR11014">
    <property type="entry name" value="PEPTIDASE M20 FAMILY MEMBER"/>
    <property type="match status" value="1"/>
</dbReference>
<comment type="caution">
    <text evidence="4">The sequence shown here is derived from an EMBL/GenBank/DDBJ whole genome shotgun (WGS) entry which is preliminary data.</text>
</comment>
<feature type="binding site" evidence="2">
    <location>
        <position position="365"/>
    </location>
    <ligand>
        <name>Mn(2+)</name>
        <dbReference type="ChEBI" id="CHEBI:29035"/>
        <label>2</label>
    </ligand>
</feature>
<dbReference type="NCBIfam" id="TIGR01891">
    <property type="entry name" value="amidohydrolases"/>
    <property type="match status" value="1"/>
</dbReference>
<dbReference type="Gene3D" id="3.40.630.10">
    <property type="entry name" value="Zn peptidases"/>
    <property type="match status" value="1"/>
</dbReference>
<evidence type="ECO:0000256" key="1">
    <source>
        <dbReference type="ARBA" id="ARBA00022801"/>
    </source>
</evidence>
<evidence type="ECO:0000256" key="2">
    <source>
        <dbReference type="PIRSR" id="PIRSR005962-1"/>
    </source>
</evidence>
<gene>
    <name evidence="4" type="ORF">B0H94_10343</name>
</gene>
<protein>
    <submittedName>
        <fullName evidence="4">Amidohydrolase</fullName>
    </submittedName>
</protein>
<dbReference type="InterPro" id="IPR017439">
    <property type="entry name" value="Amidohydrolase"/>
</dbReference>
<dbReference type="InterPro" id="IPR011650">
    <property type="entry name" value="Peptidase_M20_dimer"/>
</dbReference>
<keyword evidence="5" id="KW-1185">Reference proteome</keyword>
<dbReference type="SUPFAM" id="SSF53187">
    <property type="entry name" value="Zn-dependent exopeptidases"/>
    <property type="match status" value="1"/>
</dbReference>
<name>A0A2P8HW21_9BACI</name>
<dbReference type="GO" id="GO:0050118">
    <property type="term" value="F:N-acetyldiaminopimelate deacetylase activity"/>
    <property type="evidence" value="ECO:0007669"/>
    <property type="project" value="UniProtKB-ARBA"/>
</dbReference>
<dbReference type="Pfam" id="PF01546">
    <property type="entry name" value="Peptidase_M20"/>
    <property type="match status" value="1"/>
</dbReference>
<keyword evidence="2" id="KW-0479">Metal-binding</keyword>
<dbReference type="Pfam" id="PF07687">
    <property type="entry name" value="M20_dimer"/>
    <property type="match status" value="1"/>
</dbReference>
<keyword evidence="2" id="KW-0464">Manganese</keyword>
<evidence type="ECO:0000313" key="5">
    <source>
        <dbReference type="Proteomes" id="UP000242310"/>
    </source>
</evidence>
<keyword evidence="1 4" id="KW-0378">Hydrolase</keyword>
<feature type="binding site" evidence="2">
    <location>
        <position position="104"/>
    </location>
    <ligand>
        <name>Mn(2+)</name>
        <dbReference type="ChEBI" id="CHEBI:29035"/>
        <label>2</label>
    </ligand>
</feature>